<evidence type="ECO:0000313" key="3">
    <source>
        <dbReference type="EMBL" id="KAF9937894.1"/>
    </source>
</evidence>
<dbReference type="AlphaFoldDB" id="A0A9P6IPV5"/>
<dbReference type="PANTHER" id="PTHR36182">
    <property type="entry name" value="PROTEIN, PUTATIVE (AFU_ORTHOLOGUE AFUA_6G10930)-RELATED"/>
    <property type="match status" value="1"/>
</dbReference>
<feature type="signal peptide" evidence="1">
    <location>
        <begin position="1"/>
        <end position="23"/>
    </location>
</feature>
<dbReference type="PANTHER" id="PTHR36182:SF1">
    <property type="entry name" value="PROTEIN, PUTATIVE (AFU_ORTHOLOGUE AFUA_6G10930)-RELATED"/>
    <property type="match status" value="1"/>
</dbReference>
<organism evidence="3 4">
    <name type="scientific">Modicella reniformis</name>
    <dbReference type="NCBI Taxonomy" id="1440133"/>
    <lineage>
        <taxon>Eukaryota</taxon>
        <taxon>Fungi</taxon>
        <taxon>Fungi incertae sedis</taxon>
        <taxon>Mucoromycota</taxon>
        <taxon>Mortierellomycotina</taxon>
        <taxon>Mortierellomycetes</taxon>
        <taxon>Mortierellales</taxon>
        <taxon>Mortierellaceae</taxon>
        <taxon>Modicella</taxon>
    </lineage>
</organism>
<dbReference type="Gene3D" id="2.70.50.70">
    <property type="match status" value="1"/>
</dbReference>
<name>A0A9P6IPV5_9FUNG</name>
<evidence type="ECO:0000259" key="2">
    <source>
        <dbReference type="Pfam" id="PF03067"/>
    </source>
</evidence>
<feature type="chain" id="PRO_5040304062" description="Chitin-binding type-4 domain-containing protein" evidence="1">
    <location>
        <begin position="24"/>
        <end position="223"/>
    </location>
</feature>
<protein>
    <recommendedName>
        <fullName evidence="2">Chitin-binding type-4 domain-containing protein</fullName>
    </recommendedName>
</protein>
<proteinExistence type="predicted"/>
<dbReference type="InterPro" id="IPR004302">
    <property type="entry name" value="Cellulose/chitin-bd_N"/>
</dbReference>
<comment type="caution">
    <text evidence="3">The sequence shown here is derived from an EMBL/GenBank/DDBJ whole genome shotgun (WGS) entry which is preliminary data.</text>
</comment>
<evidence type="ECO:0000313" key="4">
    <source>
        <dbReference type="Proteomes" id="UP000749646"/>
    </source>
</evidence>
<dbReference type="Pfam" id="PF03067">
    <property type="entry name" value="LPMO_10"/>
    <property type="match status" value="1"/>
</dbReference>
<accession>A0A9P6IPV5</accession>
<dbReference type="Proteomes" id="UP000749646">
    <property type="component" value="Unassembled WGS sequence"/>
</dbReference>
<dbReference type="EMBL" id="JAAAHW010009646">
    <property type="protein sequence ID" value="KAF9937894.1"/>
    <property type="molecule type" value="Genomic_DNA"/>
</dbReference>
<keyword evidence="4" id="KW-1185">Reference proteome</keyword>
<sequence>MLFSKTTFIAAALACISALTVEAHVSLKTPCPRHAPWCGAAPVGQSVDYDITSPIGVHDRIGAPLCKNRGVQTTRTVLKAGKNLKTEYQIGAAHGGGHCQWALSYDEGKTWVVFQTLIRDCLKGVPNGGKYSVNVKIPKDAPSGKAIFMWLWNNAIGNRELYSNCVDVVVRGKEGGKLKGLTPLIANYGPKSVHIGEFPNAGDNDGSAAFKKRKAITVTAPKK</sequence>
<reference evidence="3" key="1">
    <citation type="journal article" date="2020" name="Fungal Divers.">
        <title>Resolving the Mortierellaceae phylogeny through synthesis of multi-gene phylogenetics and phylogenomics.</title>
        <authorList>
            <person name="Vandepol N."/>
            <person name="Liber J."/>
            <person name="Desiro A."/>
            <person name="Na H."/>
            <person name="Kennedy M."/>
            <person name="Barry K."/>
            <person name="Grigoriev I.V."/>
            <person name="Miller A.N."/>
            <person name="O'Donnell K."/>
            <person name="Stajich J.E."/>
            <person name="Bonito G."/>
        </authorList>
    </citation>
    <scope>NUCLEOTIDE SEQUENCE</scope>
    <source>
        <strain evidence="3">MES-2147</strain>
    </source>
</reference>
<gene>
    <name evidence="3" type="ORF">BGZ65_000842</name>
</gene>
<keyword evidence="1" id="KW-0732">Signal</keyword>
<feature type="domain" description="Chitin-binding type-4" evidence="2">
    <location>
        <begin position="73"/>
        <end position="168"/>
    </location>
</feature>
<dbReference type="OrthoDB" id="2342176at2759"/>
<evidence type="ECO:0000256" key="1">
    <source>
        <dbReference type="SAM" id="SignalP"/>
    </source>
</evidence>